<evidence type="ECO:0000313" key="3">
    <source>
        <dbReference type="Proteomes" id="UP001347796"/>
    </source>
</evidence>
<dbReference type="SUPFAM" id="SSF53448">
    <property type="entry name" value="Nucleotide-diphospho-sugar transferases"/>
    <property type="match status" value="1"/>
</dbReference>
<keyword evidence="3" id="KW-1185">Reference proteome</keyword>
<dbReference type="GO" id="GO:0000030">
    <property type="term" value="F:mannosyltransferase activity"/>
    <property type="evidence" value="ECO:0007669"/>
    <property type="project" value="TreeGrafter"/>
</dbReference>
<sequence>MARSLLHYLCGTKEGYATCQTLCMGIMVIISLHGIIKFEQIREHGDFSSLNIPDDANFPPLGLSRLENFPTTGQDKVPKIIHQTWKSTEVPQIFIPWVKSWYKQNPDWEYWFWTDASARQLIEERYPSFIPIYDGYTEPIRRADAMRYFILYEFGGVYADLDIENIKSLNPIIKKYSCFFGQEPYVHSILDSSLEHLVINALIGCRKGHPFMKKLINNLADFSFMWNVLDSTGPQFVTYWFRQYQKQFNYPETHANGTYLSPPEYFFPTIDTTKFFWFRSVCGNYPVLNEKKKQACVHLKKTSVLPPNLDMSFTNHHWIHTYVFMFRLPLKGPVDIHYIVPKVKLYNSQD</sequence>
<dbReference type="Proteomes" id="UP001347796">
    <property type="component" value="Unassembled WGS sequence"/>
</dbReference>
<name>A0AAN8JNP4_PATCE</name>
<dbReference type="GO" id="GO:0051999">
    <property type="term" value="P:mannosyl-inositol phosphorylceramide biosynthetic process"/>
    <property type="evidence" value="ECO:0007669"/>
    <property type="project" value="TreeGrafter"/>
</dbReference>
<dbReference type="GO" id="GO:0016020">
    <property type="term" value="C:membrane"/>
    <property type="evidence" value="ECO:0007669"/>
    <property type="project" value="GOC"/>
</dbReference>
<comment type="caution">
    <text evidence="2">The sequence shown here is derived from an EMBL/GenBank/DDBJ whole genome shotgun (WGS) entry which is preliminary data.</text>
</comment>
<accession>A0AAN8JNP4</accession>
<gene>
    <name evidence="2" type="ORF">SNE40_011236</name>
</gene>
<reference evidence="2 3" key="1">
    <citation type="submission" date="2024-01" db="EMBL/GenBank/DDBJ databases">
        <title>The genome of the rayed Mediterranean limpet Patella caerulea (Linnaeus, 1758).</title>
        <authorList>
            <person name="Anh-Thu Weber A."/>
            <person name="Halstead-Nussloch G."/>
        </authorList>
    </citation>
    <scope>NUCLEOTIDE SEQUENCE [LARGE SCALE GENOMIC DNA]</scope>
    <source>
        <strain evidence="2">AATW-2023a</strain>
        <tissue evidence="2">Whole specimen</tissue>
    </source>
</reference>
<evidence type="ECO:0000313" key="2">
    <source>
        <dbReference type="EMBL" id="KAK6178715.1"/>
    </source>
</evidence>
<organism evidence="2 3">
    <name type="scientific">Patella caerulea</name>
    <name type="common">Rayed Mediterranean limpet</name>
    <dbReference type="NCBI Taxonomy" id="87958"/>
    <lineage>
        <taxon>Eukaryota</taxon>
        <taxon>Metazoa</taxon>
        <taxon>Spiralia</taxon>
        <taxon>Lophotrochozoa</taxon>
        <taxon>Mollusca</taxon>
        <taxon>Gastropoda</taxon>
        <taxon>Patellogastropoda</taxon>
        <taxon>Patelloidea</taxon>
        <taxon>Patellidae</taxon>
        <taxon>Patella</taxon>
    </lineage>
</organism>
<dbReference type="Gene3D" id="3.90.550.20">
    <property type="match status" value="1"/>
</dbReference>
<protein>
    <submittedName>
        <fullName evidence="2">Uncharacterized protein</fullName>
    </submittedName>
</protein>
<dbReference type="AlphaFoldDB" id="A0AAN8JNP4"/>
<proteinExistence type="predicted"/>
<dbReference type="PANTHER" id="PTHR32385:SF15">
    <property type="entry name" value="INOSITOL PHOSPHOCERAMIDE MANNOSYLTRANSFERASE 1"/>
    <property type="match status" value="1"/>
</dbReference>
<dbReference type="PANTHER" id="PTHR32385">
    <property type="entry name" value="MANNOSYL PHOSPHORYLINOSITOL CERAMIDE SYNTHASE"/>
    <property type="match status" value="1"/>
</dbReference>
<dbReference type="InterPro" id="IPR029044">
    <property type="entry name" value="Nucleotide-diphossugar_trans"/>
</dbReference>
<dbReference type="EMBL" id="JAZGQO010000008">
    <property type="protein sequence ID" value="KAK6178715.1"/>
    <property type="molecule type" value="Genomic_DNA"/>
</dbReference>
<dbReference type="InterPro" id="IPR051706">
    <property type="entry name" value="Glycosyltransferase_domain"/>
</dbReference>
<keyword evidence="1" id="KW-0808">Transferase</keyword>
<evidence type="ECO:0000256" key="1">
    <source>
        <dbReference type="ARBA" id="ARBA00022679"/>
    </source>
</evidence>
<dbReference type="Pfam" id="PF04488">
    <property type="entry name" value="Gly_transf_sug"/>
    <property type="match status" value="1"/>
</dbReference>
<dbReference type="InterPro" id="IPR007577">
    <property type="entry name" value="GlycoTrfase_DXD_sugar-bd_CS"/>
</dbReference>